<sequence length="244" mass="28916">MPNQLQISHYINYYQKILEQLKLSVSSRELKVLLPLVNLIFEVDSLYDIKEKTFARSEVEDLREKMSILLSESSSLTQPAIEHFFKAIEEESDEAPLLSLKEYLQISRYSIGAELLSNYIAYILNISPAIWFSKKITSFREEIYTLIRLANDYLDVKGEQPRKEKEKEQVKAIQFFSNPLLFQGYFLVRYIFHKLNYYFFQVQSFLNLIFKKENEELKAIICAESILIWAYKVYVIDQNSVHQF</sequence>
<accession>E0ULI4</accession>
<protein>
    <submittedName>
        <fullName evidence="1">Uncharacterized protein</fullName>
    </submittedName>
</protein>
<organism evidence="1 2">
    <name type="scientific">Gloeothece verrucosa (strain PCC 7822)</name>
    <name type="common">Cyanothece sp. (strain PCC 7822)</name>
    <dbReference type="NCBI Taxonomy" id="497965"/>
    <lineage>
        <taxon>Bacteria</taxon>
        <taxon>Bacillati</taxon>
        <taxon>Cyanobacteriota</taxon>
        <taxon>Cyanophyceae</taxon>
        <taxon>Oscillatoriophycideae</taxon>
        <taxon>Chroococcales</taxon>
        <taxon>Aphanothecaceae</taxon>
        <taxon>Gloeothece</taxon>
        <taxon>Gloeothece verrucosa</taxon>
    </lineage>
</organism>
<dbReference type="Gene3D" id="1.10.600.10">
    <property type="entry name" value="Farnesyl Diphosphate Synthase"/>
    <property type="match status" value="1"/>
</dbReference>
<evidence type="ECO:0000313" key="2">
    <source>
        <dbReference type="Proteomes" id="UP000008206"/>
    </source>
</evidence>
<dbReference type="InterPro" id="IPR008949">
    <property type="entry name" value="Isoprenoid_synthase_dom_sf"/>
</dbReference>
<dbReference type="KEGG" id="cyj:Cyan7822_5965"/>
<proteinExistence type="predicted"/>
<dbReference type="AlphaFoldDB" id="E0ULI4"/>
<geneLocation type="plasmid" evidence="1 2">
    <name>Cy782201</name>
</geneLocation>
<evidence type="ECO:0000313" key="1">
    <source>
        <dbReference type="EMBL" id="ADN17814.1"/>
    </source>
</evidence>
<dbReference type="HOGENOM" id="CLU_1146635_0_0_3"/>
<reference evidence="2" key="1">
    <citation type="journal article" date="2011" name="MBio">
        <title>Novel metabolic attributes of the genus Cyanothece, comprising a group of unicellular nitrogen-fixing Cyanobacteria.</title>
        <authorList>
            <person name="Bandyopadhyay A."/>
            <person name="Elvitigala T."/>
            <person name="Welsh E."/>
            <person name="Stockel J."/>
            <person name="Liberton M."/>
            <person name="Min H."/>
            <person name="Sherman L.A."/>
            <person name="Pakrasi H.B."/>
        </authorList>
    </citation>
    <scope>NUCLEOTIDE SEQUENCE [LARGE SCALE GENOMIC DNA]</scope>
    <source>
        <strain evidence="2">PCC 7822</strain>
        <plasmid evidence="2">Cy782201</plasmid>
    </source>
</reference>
<dbReference type="OrthoDB" id="581659at2"/>
<dbReference type="Pfam" id="PF19086">
    <property type="entry name" value="Terpene_syn_C_2"/>
    <property type="match status" value="1"/>
</dbReference>
<keyword evidence="2" id="KW-1185">Reference proteome</keyword>
<dbReference type="Proteomes" id="UP000008206">
    <property type="component" value="Plasmid Cy782201"/>
</dbReference>
<name>E0ULI4_GLOV7</name>
<keyword evidence="1" id="KW-0614">Plasmid</keyword>
<dbReference type="EMBL" id="CP002199">
    <property type="protein sequence ID" value="ADN17814.1"/>
    <property type="molecule type" value="Genomic_DNA"/>
</dbReference>
<gene>
    <name evidence="1" type="ordered locus">Cyan7822_5965</name>
</gene>
<dbReference type="SUPFAM" id="SSF48576">
    <property type="entry name" value="Terpenoid synthases"/>
    <property type="match status" value="1"/>
</dbReference>